<evidence type="ECO:0000256" key="5">
    <source>
        <dbReference type="ARBA" id="ARBA00022505"/>
    </source>
</evidence>
<feature type="binding site" evidence="18">
    <location>
        <position position="921"/>
    </location>
    <ligand>
        <name>Mo-molybdopterin</name>
        <dbReference type="ChEBI" id="CHEBI:71302"/>
    </ligand>
    <ligandPart>
        <name>Mo</name>
        <dbReference type="ChEBI" id="CHEBI:28685"/>
    </ligandPart>
</feature>
<dbReference type="InterPro" id="IPR000674">
    <property type="entry name" value="Ald_Oxase/Xan_DH_a/b"/>
</dbReference>
<evidence type="ECO:0000256" key="15">
    <source>
        <dbReference type="ARBA" id="ARBA00034078"/>
    </source>
</evidence>
<dbReference type="InterPro" id="IPR036884">
    <property type="entry name" value="2Fe-2S-bd_dom_sf"/>
</dbReference>
<dbReference type="FunFam" id="3.30.365.10:FF:000001">
    <property type="entry name" value="Xanthine dehydrogenase oxidase"/>
    <property type="match status" value="1"/>
</dbReference>
<reference evidence="20 21" key="1">
    <citation type="submission" date="2020-04" db="EMBL/GenBank/DDBJ databases">
        <authorList>
            <person name="Alioto T."/>
            <person name="Alioto T."/>
            <person name="Gomez Garrido J."/>
        </authorList>
    </citation>
    <scope>NUCLEOTIDE SEQUENCE [LARGE SCALE GENOMIC DNA]</scope>
</reference>
<evidence type="ECO:0000313" key="20">
    <source>
        <dbReference type="EMBL" id="CAB3359536.1"/>
    </source>
</evidence>
<dbReference type="SUPFAM" id="SSF56176">
    <property type="entry name" value="FAD-binding/transporter-associated domain-like"/>
    <property type="match status" value="1"/>
</dbReference>
<dbReference type="InterPro" id="IPR016208">
    <property type="entry name" value="Ald_Oxase/xanthine_DH-like"/>
</dbReference>
<dbReference type="Gene3D" id="3.30.365.10">
    <property type="entry name" value="Aldehyde oxidase/xanthine dehydrogenase, molybdopterin binding domain"/>
    <property type="match status" value="4"/>
</dbReference>
<keyword evidence="21" id="KW-1185">Reference proteome</keyword>
<feature type="binding site" evidence="18">
    <location>
        <position position="777"/>
    </location>
    <ligand>
        <name>Mo-molybdopterin</name>
        <dbReference type="ChEBI" id="CHEBI:71302"/>
    </ligand>
    <ligandPart>
        <name>Mo</name>
        <dbReference type="ChEBI" id="CHEBI:28685"/>
    </ligandPart>
</feature>
<dbReference type="InterPro" id="IPR008274">
    <property type="entry name" value="AldOxase/xan_DH_MoCoBD1"/>
</dbReference>
<feature type="binding site" evidence="18">
    <location>
        <position position="188"/>
    </location>
    <ligand>
        <name>[2Fe-2S] cluster</name>
        <dbReference type="ChEBI" id="CHEBI:190135"/>
        <label>2</label>
    </ligand>
</feature>
<feature type="binding site" evidence="18">
    <location>
        <position position="64"/>
    </location>
    <ligand>
        <name>[2Fe-2S] cluster</name>
        <dbReference type="ChEBI" id="CHEBI:190135"/>
        <label>1</label>
    </ligand>
</feature>
<dbReference type="EMBL" id="CADEPI010000001">
    <property type="protein sequence ID" value="CAB3359536.1"/>
    <property type="molecule type" value="Genomic_DNA"/>
</dbReference>
<dbReference type="FunFam" id="3.90.1170.50:FF:000003">
    <property type="entry name" value="Aldehyde oxidase"/>
    <property type="match status" value="1"/>
</dbReference>
<dbReference type="FunFam" id="3.30.390.50:FF:000003">
    <property type="entry name" value="Aldehyde oxidase1"/>
    <property type="match status" value="1"/>
</dbReference>
<dbReference type="PANTHER" id="PTHR11908:SF132">
    <property type="entry name" value="ALDEHYDE OXIDASE 1-RELATED"/>
    <property type="match status" value="1"/>
</dbReference>
<dbReference type="InterPro" id="IPR046867">
    <property type="entry name" value="AldOxase/xan_DH_MoCoBD2"/>
</dbReference>
<keyword evidence="10" id="KW-0560">Oxidoreductase</keyword>
<accession>A0A8S1BVE5</accession>
<dbReference type="GO" id="GO:0051537">
    <property type="term" value="F:2 iron, 2 sulfur cluster binding"/>
    <property type="evidence" value="ECO:0007669"/>
    <property type="project" value="UniProtKB-KW"/>
</dbReference>
<keyword evidence="13" id="KW-0520">NAD</keyword>
<evidence type="ECO:0000256" key="14">
    <source>
        <dbReference type="ARBA" id="ARBA00023140"/>
    </source>
</evidence>
<evidence type="ECO:0000256" key="4">
    <source>
        <dbReference type="ARBA" id="ARBA00011738"/>
    </source>
</evidence>
<keyword evidence="12 18" id="KW-0411">Iron-sulfur</keyword>
<evidence type="ECO:0000256" key="12">
    <source>
        <dbReference type="ARBA" id="ARBA00023014"/>
    </source>
</evidence>
<evidence type="ECO:0000256" key="11">
    <source>
        <dbReference type="ARBA" id="ARBA00023004"/>
    </source>
</evidence>
<feature type="binding site" evidence="17">
    <location>
        <position position="439"/>
    </location>
    <ligand>
        <name>FAD</name>
        <dbReference type="ChEBI" id="CHEBI:57692"/>
    </ligand>
</feature>
<comment type="cofactor">
    <cofactor evidence="18">
        <name>[2Fe-2S] cluster</name>
        <dbReference type="ChEBI" id="CHEBI:190135"/>
    </cofactor>
    <text evidence="18">Binds 2 [2Fe-2S] clusters.</text>
</comment>
<feature type="binding site" evidence="18">
    <location>
        <position position="89"/>
    </location>
    <ligand>
        <name>[2Fe-2S] cluster</name>
        <dbReference type="ChEBI" id="CHEBI:190135"/>
        <label>1</label>
    </ligand>
</feature>
<dbReference type="InterPro" id="IPR012675">
    <property type="entry name" value="Beta-grasp_dom_sf"/>
</dbReference>
<evidence type="ECO:0000256" key="3">
    <source>
        <dbReference type="ARBA" id="ARBA00006849"/>
    </source>
</evidence>
<organism evidence="20 21">
    <name type="scientific">Cloeon dipterum</name>
    <dbReference type="NCBI Taxonomy" id="197152"/>
    <lineage>
        <taxon>Eukaryota</taxon>
        <taxon>Metazoa</taxon>
        <taxon>Ecdysozoa</taxon>
        <taxon>Arthropoda</taxon>
        <taxon>Hexapoda</taxon>
        <taxon>Insecta</taxon>
        <taxon>Pterygota</taxon>
        <taxon>Palaeoptera</taxon>
        <taxon>Ephemeroptera</taxon>
        <taxon>Pisciforma</taxon>
        <taxon>Baetidae</taxon>
        <taxon>Cloeon</taxon>
    </lineage>
</organism>
<dbReference type="Gene3D" id="3.10.20.30">
    <property type="match status" value="1"/>
</dbReference>
<dbReference type="FunFam" id="3.10.20.30:FF:000012">
    <property type="entry name" value="Xanthine dehydrogenase/oxidase"/>
    <property type="match status" value="1"/>
</dbReference>
<dbReference type="Pfam" id="PF00111">
    <property type="entry name" value="Fer2"/>
    <property type="match status" value="1"/>
</dbReference>
<feature type="binding site" evidence="18">
    <location>
        <position position="132"/>
    </location>
    <ligand>
        <name>[2Fe-2S] cluster</name>
        <dbReference type="ChEBI" id="CHEBI:190135"/>
        <label>2</label>
    </ligand>
</feature>
<feature type="active site" description="Proton acceptor" evidence="16">
    <location>
        <position position="1248"/>
    </location>
</feature>
<dbReference type="SUPFAM" id="SSF54292">
    <property type="entry name" value="2Fe-2S ferredoxin-like"/>
    <property type="match status" value="1"/>
</dbReference>
<protein>
    <recommendedName>
        <fullName evidence="19">FAD-binding PCMH-type domain-containing protein</fullName>
    </recommendedName>
</protein>
<dbReference type="Pfam" id="PF01315">
    <property type="entry name" value="Ald_Xan_dh_C"/>
    <property type="match status" value="1"/>
</dbReference>
<dbReference type="PROSITE" id="PS51387">
    <property type="entry name" value="FAD_PCMH"/>
    <property type="match status" value="1"/>
</dbReference>
<comment type="cofactor">
    <cofactor evidence="18">
        <name>Mo-molybdopterin</name>
        <dbReference type="ChEBI" id="CHEBI:71302"/>
    </cofactor>
    <text evidence="18">Binds 1 Mo-molybdopterin (Mo-MPT) cofactor per subunit.</text>
</comment>
<dbReference type="GO" id="GO:0016491">
    <property type="term" value="F:oxidoreductase activity"/>
    <property type="evidence" value="ECO:0007669"/>
    <property type="project" value="UniProtKB-KW"/>
</dbReference>
<keyword evidence="7 18" id="KW-0001">2Fe-2S</keyword>
<evidence type="ECO:0000256" key="13">
    <source>
        <dbReference type="ARBA" id="ARBA00023027"/>
    </source>
</evidence>
<dbReference type="OrthoDB" id="8300278at2759"/>
<keyword evidence="5 18" id="KW-0500">Molybdenum</keyword>
<evidence type="ECO:0000256" key="7">
    <source>
        <dbReference type="ARBA" id="ARBA00022714"/>
    </source>
</evidence>
<comment type="subunit">
    <text evidence="4">Homodimer.</text>
</comment>
<dbReference type="InterPro" id="IPR036856">
    <property type="entry name" value="Ald_Oxase/Xan_DH_a/b_sf"/>
</dbReference>
<comment type="cofactor">
    <cofactor evidence="15">
        <name>[2Fe-2S] cluster</name>
        <dbReference type="ChEBI" id="CHEBI:190135"/>
    </cofactor>
</comment>
<evidence type="ECO:0000256" key="1">
    <source>
        <dbReference type="ARBA" id="ARBA00001974"/>
    </source>
</evidence>
<dbReference type="SMART" id="SM01008">
    <property type="entry name" value="Ald_Xan_dh_C"/>
    <property type="match status" value="1"/>
</dbReference>
<dbReference type="Pfam" id="PF20256">
    <property type="entry name" value="MoCoBD_2"/>
    <property type="match status" value="1"/>
</dbReference>
<dbReference type="PIRSF" id="PIRSF000127">
    <property type="entry name" value="Xanthine_DH"/>
    <property type="match status" value="1"/>
</dbReference>
<keyword evidence="11 18" id="KW-0408">Iron</keyword>
<dbReference type="InterPro" id="IPR016169">
    <property type="entry name" value="FAD-bd_PCMH_sub2"/>
</dbReference>
<comment type="subcellular location">
    <subcellularLocation>
        <location evidence="2">Peroxisome</location>
    </subcellularLocation>
</comment>
<keyword evidence="14" id="KW-0576">Peroxisome</keyword>
<dbReference type="SUPFAM" id="SSF55447">
    <property type="entry name" value="CO dehydrogenase flavoprotein C-terminal domain-like"/>
    <property type="match status" value="1"/>
</dbReference>
<dbReference type="InterPro" id="IPR002346">
    <property type="entry name" value="Mopterin_DH_FAD-bd"/>
</dbReference>
<dbReference type="CDD" id="cd00207">
    <property type="entry name" value="fer2"/>
    <property type="match status" value="1"/>
</dbReference>
<dbReference type="SMART" id="SM01092">
    <property type="entry name" value="CO_deh_flav_C"/>
    <property type="match status" value="1"/>
</dbReference>
<dbReference type="PANTHER" id="PTHR11908">
    <property type="entry name" value="XANTHINE DEHYDROGENASE"/>
    <property type="match status" value="1"/>
</dbReference>
<evidence type="ECO:0000256" key="9">
    <source>
        <dbReference type="ARBA" id="ARBA00022827"/>
    </source>
</evidence>
<comment type="caution">
    <text evidence="20">The sequence shown here is derived from an EMBL/GenBank/DDBJ whole genome shotgun (WGS) entry which is preliminary data.</text>
</comment>
<keyword evidence="6" id="KW-0285">Flavoprotein</keyword>
<feature type="binding site" evidence="18">
    <location>
        <position position="1074"/>
    </location>
    <ligand>
        <name>Mo-molybdopterin</name>
        <dbReference type="ChEBI" id="CHEBI:71302"/>
    </ligand>
    <ligandPart>
        <name>Mo</name>
        <dbReference type="ChEBI" id="CHEBI:28685"/>
    </ligandPart>
</feature>
<dbReference type="Gene3D" id="3.30.465.10">
    <property type="match status" value="1"/>
</dbReference>
<dbReference type="GO" id="GO:0005777">
    <property type="term" value="C:peroxisome"/>
    <property type="evidence" value="ECO:0007669"/>
    <property type="project" value="UniProtKB-SubCell"/>
</dbReference>
<dbReference type="InterPro" id="IPR036010">
    <property type="entry name" value="2Fe-2S_ferredoxin-like_sf"/>
</dbReference>
<feature type="domain" description="FAD-binding PCMH-type" evidence="19">
    <location>
        <begin position="249"/>
        <end position="431"/>
    </location>
</feature>
<evidence type="ECO:0000256" key="17">
    <source>
        <dbReference type="PIRSR" id="PIRSR000127-2"/>
    </source>
</evidence>
<dbReference type="FunFam" id="3.30.365.10:FF:000008">
    <property type="entry name" value="Aldehyde oxidase1"/>
    <property type="match status" value="1"/>
</dbReference>
<dbReference type="GO" id="GO:0071949">
    <property type="term" value="F:FAD binding"/>
    <property type="evidence" value="ECO:0007669"/>
    <property type="project" value="InterPro"/>
</dbReference>
<dbReference type="InterPro" id="IPR036683">
    <property type="entry name" value="CO_DH_flav_C_dom_sf"/>
</dbReference>
<feature type="binding site" evidence="18">
    <location>
        <position position="67"/>
    </location>
    <ligand>
        <name>[2Fe-2S] cluster</name>
        <dbReference type="ChEBI" id="CHEBI:190135"/>
        <label>1</label>
    </ligand>
</feature>
<dbReference type="InterPro" id="IPR001041">
    <property type="entry name" value="2Fe-2S_ferredoxin-type"/>
</dbReference>
<dbReference type="Gene3D" id="1.10.150.120">
    <property type="entry name" value="[2Fe-2S]-binding domain"/>
    <property type="match status" value="1"/>
</dbReference>
<dbReference type="Pfam" id="PF00941">
    <property type="entry name" value="FAD_binding_5"/>
    <property type="match status" value="1"/>
</dbReference>
<dbReference type="PROSITE" id="PS00197">
    <property type="entry name" value="2FE2S_FER_1"/>
    <property type="match status" value="1"/>
</dbReference>
<evidence type="ECO:0000256" key="16">
    <source>
        <dbReference type="PIRSR" id="PIRSR000127-1"/>
    </source>
</evidence>
<dbReference type="Pfam" id="PF02738">
    <property type="entry name" value="MoCoBD_1"/>
    <property type="match status" value="1"/>
</dbReference>
<evidence type="ECO:0000256" key="8">
    <source>
        <dbReference type="ARBA" id="ARBA00022723"/>
    </source>
</evidence>
<dbReference type="SUPFAM" id="SSF54665">
    <property type="entry name" value="CO dehydrogenase molybdoprotein N-domain-like"/>
    <property type="match status" value="1"/>
</dbReference>
<dbReference type="Pfam" id="PF03450">
    <property type="entry name" value="CO_deh_flav_C"/>
    <property type="match status" value="1"/>
</dbReference>
<keyword evidence="9 17" id="KW-0274">FAD</keyword>
<dbReference type="SUPFAM" id="SSF47741">
    <property type="entry name" value="CO dehydrogenase ISP C-domain like"/>
    <property type="match status" value="1"/>
</dbReference>
<proteinExistence type="inferred from homology"/>
<dbReference type="Proteomes" id="UP000494165">
    <property type="component" value="Unassembled WGS sequence"/>
</dbReference>
<evidence type="ECO:0000259" key="19">
    <source>
        <dbReference type="PROSITE" id="PS51387"/>
    </source>
</evidence>
<dbReference type="SUPFAM" id="SSF56003">
    <property type="entry name" value="Molybdenum cofactor-binding domain"/>
    <property type="match status" value="1"/>
</dbReference>
<dbReference type="InterPro" id="IPR006058">
    <property type="entry name" value="2Fe2S_fd_BS"/>
</dbReference>
<name>A0A8S1BVE5_9INSE</name>
<gene>
    <name evidence="20" type="ORF">CLODIP_2_CD05299</name>
</gene>
<evidence type="ECO:0000313" key="21">
    <source>
        <dbReference type="Proteomes" id="UP000494165"/>
    </source>
</evidence>
<dbReference type="InterPro" id="IPR002888">
    <property type="entry name" value="2Fe-2S-bd"/>
</dbReference>
<sequence length="1304" mass="142552">MWNALFGSTEPTAPIPTALEVTFTLNGNQVTVGDEIAEGTSLNTYIRDVAKLKGTKFMCTEGGCGACVVAATAEHPVTRERKTFSINSCLVPVFACHGWDIRTVEGIGNKRDGYHQVQANLAQFNGTQCGFCSPGMVMNMYRNEVRQSARQRCGSGCIWIKLNFRSLVADGKTPTMAEVENSFGGNICRCTGYRSILDAFKALATDATPLMKKQCADIEDLYKICSKTGKACSGSCKKDAFEEVKVKSVKVPAANWYKVASFDELFSVIASLGTATYQLSAGNTAEGVYRHYNRQFDARIDVKDVPELRGVVAGGGFFQIGGNTTLTEAIAAFKTQANTSGFEYLNQIADHIDLVANTPVRNIATLAGNLMLKKHHPEFPSDIFVIMEAADASIVVHTSTTGYEFVKIIDFLNYDMTGKVIQSLYFDPFDGNHRFRTFKITPRKQNAHAYVSAGFRVHVSDTTNWTVDQQPRIVYCGINPNFHHATNTESYLMGKNLLDPATVQGAISTLAAELQPDNQLIDASPEFRKQVAQGVFYKFLLGLDPTRVAANKRSGADNLIRPLSSGKQDFETNPNVYPLNEPIPKLEAYAQTAGEAEYTNDIHERPGELHGAFVFTKQATGTIASIDASTALATEGVVAFFQASDVPGSNNFAPPSMFFPEVEEVFCSGKVEYAGQVVGLIVATSRTTAILGAGLVSITYAKTEKPVLSVKDVTKVVNDRMKVVKKKDELKEKDRVKAGIVFNGTFEIGSQYHMHMETQTCLVVPTEDGLDVYSATQWMDHVQQVIAEFLNIKESSINITVRRLGGGYGGKITRPALVAAACALAADKLGKPVRIVMSLGSNMEVFGKRFPYVNNYEVGVDDVTGKIAYINSKCQMDCGYTVNESPGYDVPKFFQNCYESSTFNMEVEAIKTDKATNAACRGPGTTEGVAFIEEIMEHVARVLKMDPLQVRLNNMPQLDNPLPAMIEDLKTSADYDNRKANVQAFNAANRWKKRGMAIVPMQYRFPCAGNFSAMVSIYHGDGSVAISHGGIEMGQGLNTKVAQVAAHTLKIPLSKISVKPSNNVVANNGMVTGGSIGSENVSYAAMKSCQKLLERLDAVRQGMEGDPTWEQVVAEAYAQTVELNATHMFTPGQELSEYNIWGATIAEVEVDILTGERQVLRVDLIEDVGQSLSPWVDVGQIEGAFVMGMGYWLSEELKYDPDSGRLLNTRTWNYKVPGAKDIPADFRINFRKNAANPNGLYNSKATGEPALNMTIVCYFALRDALDSARKDAGSTEDYYEIKLPATVETIAVSSLTDPSQFTLE</sequence>
<dbReference type="InterPro" id="IPR037165">
    <property type="entry name" value="AldOxase/xan_DH_Mopterin-bd_sf"/>
</dbReference>
<dbReference type="InterPro" id="IPR036318">
    <property type="entry name" value="FAD-bd_PCMH-like_sf"/>
</dbReference>
<feature type="binding site" evidence="18">
    <location>
        <position position="59"/>
    </location>
    <ligand>
        <name>[2Fe-2S] cluster</name>
        <dbReference type="ChEBI" id="CHEBI:190135"/>
        <label>1</label>
    </ligand>
</feature>
<feature type="binding site" evidence="18">
    <location>
        <position position="129"/>
    </location>
    <ligand>
        <name>[2Fe-2S] cluster</name>
        <dbReference type="ChEBI" id="CHEBI:190135"/>
        <label>2</label>
    </ligand>
</feature>
<dbReference type="Pfam" id="PF01799">
    <property type="entry name" value="Fer2_2"/>
    <property type="match status" value="1"/>
</dbReference>
<evidence type="ECO:0000256" key="18">
    <source>
        <dbReference type="PIRSR" id="PIRSR000127-3"/>
    </source>
</evidence>
<dbReference type="InterPro" id="IPR005107">
    <property type="entry name" value="CO_DH_flav_C"/>
</dbReference>
<keyword evidence="8 18" id="KW-0479">Metal-binding</keyword>
<evidence type="ECO:0000256" key="2">
    <source>
        <dbReference type="ARBA" id="ARBA00004275"/>
    </source>
</evidence>
<dbReference type="Gene3D" id="3.90.1170.50">
    <property type="entry name" value="Aldehyde oxidase/xanthine dehydrogenase, a/b hammerhead"/>
    <property type="match status" value="1"/>
</dbReference>
<evidence type="ECO:0000256" key="6">
    <source>
        <dbReference type="ARBA" id="ARBA00022630"/>
    </source>
</evidence>
<dbReference type="GO" id="GO:0005506">
    <property type="term" value="F:iron ion binding"/>
    <property type="evidence" value="ECO:0007669"/>
    <property type="project" value="InterPro"/>
</dbReference>
<dbReference type="Gene3D" id="3.30.390.50">
    <property type="entry name" value="CO dehydrogenase flavoprotein, C-terminal domain"/>
    <property type="match status" value="1"/>
</dbReference>
<comment type="similarity">
    <text evidence="3">Belongs to the xanthine dehydrogenase family.</text>
</comment>
<evidence type="ECO:0000256" key="10">
    <source>
        <dbReference type="ARBA" id="ARBA00023002"/>
    </source>
</evidence>
<comment type="cofactor">
    <cofactor evidence="1 17">
        <name>FAD</name>
        <dbReference type="ChEBI" id="CHEBI:57692"/>
    </cofactor>
</comment>
<feature type="binding site" evidence="18">
    <location>
        <position position="190"/>
    </location>
    <ligand>
        <name>[2Fe-2S] cluster</name>
        <dbReference type="ChEBI" id="CHEBI:190135"/>
        <label>2</label>
    </ligand>
</feature>
<dbReference type="InterPro" id="IPR016166">
    <property type="entry name" value="FAD-bd_PCMH"/>
</dbReference>